<dbReference type="EMBL" id="QKYT01001609">
    <property type="protein sequence ID" value="RIA79059.1"/>
    <property type="molecule type" value="Genomic_DNA"/>
</dbReference>
<evidence type="ECO:0000256" key="1">
    <source>
        <dbReference type="SAM" id="MobiDB-lite"/>
    </source>
</evidence>
<dbReference type="STRING" id="658196.A0A397S2W0"/>
<sequence length="235" mass="26767">MESLHQYKGKGGKYSVLKKSPADTDVENIFVGEELEPSWEIAESFQNPPKEYIHIIVQPPPATTGLTSFNFFIRLGKRKAEEDKENGSRKKGKSEYPSESKEGRDNEIQVIYGNRANYFWSKVKMLMSSECKNDIHILLFGTYDPILMDEVTPVKFSDNNTLSLKSLLLAEEELKDLIRFYVRIRVLGGSPLFKIPQKVEDSIFSLTEAEKSDKTLTIGMIRYLASPSLTINVMK</sequence>
<accession>A0A397S2W0</accession>
<name>A0A397S2W0_9GLOM</name>
<dbReference type="AlphaFoldDB" id="A0A397S2W0"/>
<organism evidence="2 3">
    <name type="scientific">Glomus cerebriforme</name>
    <dbReference type="NCBI Taxonomy" id="658196"/>
    <lineage>
        <taxon>Eukaryota</taxon>
        <taxon>Fungi</taxon>
        <taxon>Fungi incertae sedis</taxon>
        <taxon>Mucoromycota</taxon>
        <taxon>Glomeromycotina</taxon>
        <taxon>Glomeromycetes</taxon>
        <taxon>Glomerales</taxon>
        <taxon>Glomeraceae</taxon>
        <taxon>Glomus</taxon>
    </lineage>
</organism>
<evidence type="ECO:0000313" key="3">
    <source>
        <dbReference type="Proteomes" id="UP000265703"/>
    </source>
</evidence>
<feature type="region of interest" description="Disordered" evidence="1">
    <location>
        <begin position="82"/>
        <end position="102"/>
    </location>
</feature>
<keyword evidence="3" id="KW-1185">Reference proteome</keyword>
<dbReference type="Proteomes" id="UP000265703">
    <property type="component" value="Unassembled WGS sequence"/>
</dbReference>
<dbReference type="OrthoDB" id="10634358at2759"/>
<comment type="caution">
    <text evidence="2">The sequence shown here is derived from an EMBL/GenBank/DDBJ whole genome shotgun (WGS) entry which is preliminary data.</text>
</comment>
<protein>
    <submittedName>
        <fullName evidence="2">Uncharacterized protein</fullName>
    </submittedName>
</protein>
<feature type="non-terminal residue" evidence="2">
    <location>
        <position position="235"/>
    </location>
</feature>
<gene>
    <name evidence="2" type="ORF">C1645_841636</name>
</gene>
<proteinExistence type="predicted"/>
<reference evidence="2 3" key="1">
    <citation type="submission" date="2018-06" db="EMBL/GenBank/DDBJ databases">
        <title>Comparative genomics reveals the genomic features of Rhizophagus irregularis, R. cerebriforme, R. diaphanum and Gigaspora rosea, and their symbiotic lifestyle signature.</title>
        <authorList>
            <person name="Morin E."/>
            <person name="San Clemente H."/>
            <person name="Chen E.C.H."/>
            <person name="De La Providencia I."/>
            <person name="Hainaut M."/>
            <person name="Kuo A."/>
            <person name="Kohler A."/>
            <person name="Murat C."/>
            <person name="Tang N."/>
            <person name="Roy S."/>
            <person name="Loubradou J."/>
            <person name="Henrissat B."/>
            <person name="Grigoriev I.V."/>
            <person name="Corradi N."/>
            <person name="Roux C."/>
            <person name="Martin F.M."/>
        </authorList>
    </citation>
    <scope>NUCLEOTIDE SEQUENCE [LARGE SCALE GENOMIC DNA]</scope>
    <source>
        <strain evidence="2 3">DAOM 227022</strain>
    </source>
</reference>
<evidence type="ECO:0000313" key="2">
    <source>
        <dbReference type="EMBL" id="RIA79059.1"/>
    </source>
</evidence>